<dbReference type="Gene3D" id="2.10.25.10">
    <property type="entry name" value="Laminin"/>
    <property type="match status" value="2"/>
</dbReference>
<dbReference type="CDD" id="cd00055">
    <property type="entry name" value="EGF_Lam"/>
    <property type="match status" value="1"/>
</dbReference>
<keyword evidence="2" id="KW-0424">Laminin EGF-like domain</keyword>
<feature type="domain" description="EGF-like" evidence="3">
    <location>
        <begin position="63"/>
        <end position="98"/>
    </location>
</feature>
<evidence type="ECO:0000256" key="1">
    <source>
        <dbReference type="PROSITE-ProRule" id="PRU00076"/>
    </source>
</evidence>
<evidence type="ECO:0000259" key="3">
    <source>
        <dbReference type="PROSITE" id="PS50026"/>
    </source>
</evidence>
<evidence type="ECO:0000259" key="4">
    <source>
        <dbReference type="PROSITE" id="PS50027"/>
    </source>
</evidence>
<name>A0ABU7AZP1_9TELE</name>
<dbReference type="InterPro" id="IPR000742">
    <property type="entry name" value="EGF"/>
</dbReference>
<dbReference type="Proteomes" id="UP001345963">
    <property type="component" value="Unassembled WGS sequence"/>
</dbReference>
<evidence type="ECO:0000256" key="2">
    <source>
        <dbReference type="PROSITE-ProRule" id="PRU00460"/>
    </source>
</evidence>
<dbReference type="InterPro" id="IPR002049">
    <property type="entry name" value="LE_dom"/>
</dbReference>
<dbReference type="PROSITE" id="PS50027">
    <property type="entry name" value="EGF_LAM_2"/>
    <property type="match status" value="1"/>
</dbReference>
<dbReference type="SMART" id="SM00181">
    <property type="entry name" value="EGF"/>
    <property type="match status" value="2"/>
</dbReference>
<dbReference type="PROSITE" id="PS01248">
    <property type="entry name" value="EGF_LAM_1"/>
    <property type="match status" value="1"/>
</dbReference>
<keyword evidence="1" id="KW-0245">EGF-like domain</keyword>
<keyword evidence="1" id="KW-1015">Disulfide bond</keyword>
<dbReference type="Pfam" id="PF00053">
    <property type="entry name" value="EGF_laminin"/>
    <property type="match status" value="1"/>
</dbReference>
<dbReference type="PROSITE" id="PS50026">
    <property type="entry name" value="EGF_3"/>
    <property type="match status" value="1"/>
</dbReference>
<feature type="disulfide bond" evidence="2">
    <location>
        <begin position="37"/>
        <end position="46"/>
    </location>
</feature>
<dbReference type="SMART" id="SM00180">
    <property type="entry name" value="EGF_Lam"/>
    <property type="match status" value="1"/>
</dbReference>
<dbReference type="EMBL" id="JAHUTI010035565">
    <property type="protein sequence ID" value="MED6243737.1"/>
    <property type="molecule type" value="Genomic_DNA"/>
</dbReference>
<feature type="disulfide bond" evidence="2">
    <location>
        <begin position="17"/>
        <end position="29"/>
    </location>
</feature>
<evidence type="ECO:0000313" key="5">
    <source>
        <dbReference type="EMBL" id="MED6243737.1"/>
    </source>
</evidence>
<keyword evidence="6" id="KW-1185">Reference proteome</keyword>
<evidence type="ECO:0000313" key="6">
    <source>
        <dbReference type="Proteomes" id="UP001345963"/>
    </source>
</evidence>
<protein>
    <submittedName>
        <fullName evidence="5">Uncharacterized protein</fullName>
    </submittedName>
</protein>
<comment type="caution">
    <text evidence="5">The sequence shown here is derived from an EMBL/GenBank/DDBJ whole genome shotgun (WGS) entry which is preliminary data.</text>
</comment>
<dbReference type="PROSITE" id="PS00022">
    <property type="entry name" value="EGF_1"/>
    <property type="match status" value="2"/>
</dbReference>
<feature type="disulfide bond" evidence="1">
    <location>
        <begin position="88"/>
        <end position="97"/>
    </location>
</feature>
<organism evidence="5 6">
    <name type="scientific">Ataeniobius toweri</name>
    <dbReference type="NCBI Taxonomy" id="208326"/>
    <lineage>
        <taxon>Eukaryota</taxon>
        <taxon>Metazoa</taxon>
        <taxon>Chordata</taxon>
        <taxon>Craniata</taxon>
        <taxon>Vertebrata</taxon>
        <taxon>Euteleostomi</taxon>
        <taxon>Actinopterygii</taxon>
        <taxon>Neopterygii</taxon>
        <taxon>Teleostei</taxon>
        <taxon>Neoteleostei</taxon>
        <taxon>Acanthomorphata</taxon>
        <taxon>Ovalentaria</taxon>
        <taxon>Atherinomorphae</taxon>
        <taxon>Cyprinodontiformes</taxon>
        <taxon>Goodeidae</taxon>
        <taxon>Ataeniobius</taxon>
    </lineage>
</organism>
<feature type="domain" description="Laminin EGF-like" evidence="4">
    <location>
        <begin position="17"/>
        <end position="64"/>
    </location>
</feature>
<proteinExistence type="predicted"/>
<dbReference type="SUPFAM" id="SSF57196">
    <property type="entry name" value="EGF/Laminin"/>
    <property type="match status" value="2"/>
</dbReference>
<sequence length="136" mass="14744">MMMWKMMKKIMCVLLECDCDPDGSASPHCSDSGLCRCKPGATGRRCDSCLSGFTWREGGAGCTENICDLELRICQNGGTCIDFQRCACPDNSTGQFCEQNVCMKKNSCITNASGSSSSVTSQLYLVAFSLTTYTFS</sequence>
<reference evidence="5 6" key="1">
    <citation type="submission" date="2021-07" db="EMBL/GenBank/DDBJ databases">
        <authorList>
            <person name="Palmer J.M."/>
        </authorList>
    </citation>
    <scope>NUCLEOTIDE SEQUENCE [LARGE SCALE GENOMIC DNA]</scope>
    <source>
        <strain evidence="5 6">AT_MEX2019</strain>
        <tissue evidence="5">Muscle</tissue>
    </source>
</reference>
<accession>A0ABU7AZP1</accession>
<gene>
    <name evidence="5" type="ORF">ATANTOWER_025920</name>
</gene>
<comment type="caution">
    <text evidence="1">Lacks conserved residue(s) required for the propagation of feature annotation.</text>
</comment>